<dbReference type="Proteomes" id="UP001597012">
    <property type="component" value="Unassembled WGS sequence"/>
</dbReference>
<dbReference type="InterPro" id="IPR008969">
    <property type="entry name" value="CarboxyPept-like_regulatory"/>
</dbReference>
<evidence type="ECO:0000259" key="2">
    <source>
        <dbReference type="Pfam" id="PF13598"/>
    </source>
</evidence>
<dbReference type="NCBIfam" id="TIGR02231">
    <property type="entry name" value="mucoidy inhibitor MuiA family protein"/>
    <property type="match status" value="2"/>
</dbReference>
<comment type="caution">
    <text evidence="4">The sequence shown here is derived from an EMBL/GenBank/DDBJ whole genome shotgun (WGS) entry which is preliminary data.</text>
</comment>
<dbReference type="Gene3D" id="2.170.130.10">
    <property type="entry name" value="TonB-dependent receptor, plug domain"/>
    <property type="match status" value="1"/>
</dbReference>
<dbReference type="RefSeq" id="WP_379933969.1">
    <property type="nucleotide sequence ID" value="NZ_JBHTHY010000006.1"/>
</dbReference>
<protein>
    <submittedName>
        <fullName evidence="4">Mucoidy inhibitor MuiA family protein</fullName>
    </submittedName>
</protein>
<gene>
    <name evidence="4" type="ORF">ACFQZJ_08895</name>
</gene>
<proteinExistence type="predicted"/>
<evidence type="ECO:0000259" key="1">
    <source>
        <dbReference type="Pfam" id="PF07715"/>
    </source>
</evidence>
<organism evidence="4 5">
    <name type="scientific">Maribacter chungangensis</name>
    <dbReference type="NCBI Taxonomy" id="1069117"/>
    <lineage>
        <taxon>Bacteria</taxon>
        <taxon>Pseudomonadati</taxon>
        <taxon>Bacteroidota</taxon>
        <taxon>Flavobacteriia</taxon>
        <taxon>Flavobacteriales</taxon>
        <taxon>Flavobacteriaceae</taxon>
        <taxon>Maribacter</taxon>
    </lineage>
</organism>
<dbReference type="SUPFAM" id="SSF49464">
    <property type="entry name" value="Carboxypeptidase regulatory domain-like"/>
    <property type="match status" value="1"/>
</dbReference>
<dbReference type="Pfam" id="PF13598">
    <property type="entry name" value="DUF4139"/>
    <property type="match status" value="1"/>
</dbReference>
<dbReference type="InterPro" id="IPR037291">
    <property type="entry name" value="DUF4139"/>
</dbReference>
<keyword evidence="5" id="KW-1185">Reference proteome</keyword>
<dbReference type="Gene3D" id="2.60.40.1120">
    <property type="entry name" value="Carboxypeptidase-like, regulatory domain"/>
    <property type="match status" value="1"/>
</dbReference>
<dbReference type="PANTHER" id="PTHR31005">
    <property type="entry name" value="DUF4139 DOMAIN-CONTAINING PROTEIN"/>
    <property type="match status" value="1"/>
</dbReference>
<dbReference type="InterPro" id="IPR025554">
    <property type="entry name" value="DUF4140"/>
</dbReference>
<feature type="domain" description="DUF4140" evidence="3">
    <location>
        <begin position="29"/>
        <end position="126"/>
    </location>
</feature>
<evidence type="ECO:0000313" key="5">
    <source>
        <dbReference type="Proteomes" id="UP001597012"/>
    </source>
</evidence>
<feature type="domain" description="TonB-dependent receptor plug" evidence="1">
    <location>
        <begin position="414"/>
        <end position="483"/>
    </location>
</feature>
<dbReference type="EMBL" id="JBHTHY010000006">
    <property type="protein sequence ID" value="MFD0797575.1"/>
    <property type="molecule type" value="Genomic_DNA"/>
</dbReference>
<sequence length="697" mass="77712">MKTIYLLLCLCPLFIFGNDKKISSEIKEVTVYLNGANITRVAKCNLRKGTSEITLTGLSTRIEESSIQISGLQSVSILSMSYDLNFMPVVLNEGSSEPLQEQLDAITFEVAQHKNLISGLEEEEQVIYANRGISGRAKDLNLQQMKDISTYYRTRVTAIKNEIFETNMKIKKLNDKGRTLQKQMAALNNVPEKEQGELKIKFDAPIASNLNLLVSYHIQDAGWIPNYDIKSKDINTPLYLSYKAHVFQKTGNDWNNVTITLSTGNPNINVAKPNLGTKYLNFTNGYQPTGPNITKRNRYIFNPTIKQVTGTVVDQSGIPLPGVSIVLKGTTNGTQTDFDGHFSLDVQNGQELVASYIGQRTQQVPVYSSVMNIRMEEDESALEEVVVTAMGTSRDTRSLGYAVSNVGSDMLSGRAAGLQVGNGTRIRGISSIRTNASPLYVVDGVPLSDFEEGDLDMDEIQSVEVLKGASAMQLYGSRGVNGIMVITTKKSRTQDDVTNTRFIIKKPYSIASDGDVTAIEISTFTLNAVYEYFAAPIVNENVFLTTRFSDWEQYNLLPGEASVYFKGTYAGKTTIDPYVTKKEMTVSLGIDQNISVTRKQNRDFKNKSFTGSNRILDRTYDLEVKNNKATAIALKLMDRVPISQNNAIKVSDIETPNAHYDDKKGLVTWRMNLKQKETQKESFSFRVKYPKEKRISL</sequence>
<accession>A0ABW3B3C5</accession>
<dbReference type="InterPro" id="IPR011935">
    <property type="entry name" value="CHP02231"/>
</dbReference>
<dbReference type="InterPro" id="IPR012910">
    <property type="entry name" value="Plug_dom"/>
</dbReference>
<feature type="domain" description="DUF4139" evidence="2">
    <location>
        <begin position="213"/>
        <end position="691"/>
    </location>
</feature>
<dbReference type="SUPFAM" id="SSF56935">
    <property type="entry name" value="Porins"/>
    <property type="match status" value="1"/>
</dbReference>
<dbReference type="InterPro" id="IPR037066">
    <property type="entry name" value="Plug_dom_sf"/>
</dbReference>
<evidence type="ECO:0000313" key="4">
    <source>
        <dbReference type="EMBL" id="MFD0797575.1"/>
    </source>
</evidence>
<evidence type="ECO:0000259" key="3">
    <source>
        <dbReference type="Pfam" id="PF13600"/>
    </source>
</evidence>
<dbReference type="Pfam" id="PF07715">
    <property type="entry name" value="Plug"/>
    <property type="match status" value="1"/>
</dbReference>
<dbReference type="PANTHER" id="PTHR31005:SF8">
    <property type="entry name" value="DUF4139 DOMAIN-CONTAINING PROTEIN"/>
    <property type="match status" value="1"/>
</dbReference>
<name>A0ABW3B3C5_9FLAO</name>
<dbReference type="Pfam" id="PF13600">
    <property type="entry name" value="DUF4140"/>
    <property type="match status" value="1"/>
</dbReference>
<dbReference type="Pfam" id="PF13715">
    <property type="entry name" value="CarbopepD_reg_2"/>
    <property type="match status" value="1"/>
</dbReference>
<reference evidence="5" key="1">
    <citation type="journal article" date="2019" name="Int. J. Syst. Evol. Microbiol.">
        <title>The Global Catalogue of Microorganisms (GCM) 10K type strain sequencing project: providing services to taxonomists for standard genome sequencing and annotation.</title>
        <authorList>
            <consortium name="The Broad Institute Genomics Platform"/>
            <consortium name="The Broad Institute Genome Sequencing Center for Infectious Disease"/>
            <person name="Wu L."/>
            <person name="Ma J."/>
        </authorList>
    </citation>
    <scope>NUCLEOTIDE SEQUENCE [LARGE SCALE GENOMIC DNA]</scope>
    <source>
        <strain evidence="5">CCUG 61948</strain>
    </source>
</reference>